<dbReference type="SMART" id="SM00710">
    <property type="entry name" value="PbH1"/>
    <property type="match status" value="7"/>
</dbReference>
<feature type="compositionally biased region" description="Gly residues" evidence="2">
    <location>
        <begin position="96"/>
        <end position="115"/>
    </location>
</feature>
<name>A0A918AHR7_9ACTN</name>
<feature type="compositionally biased region" description="Basic and acidic residues" evidence="2">
    <location>
        <begin position="83"/>
        <end position="93"/>
    </location>
</feature>
<keyword evidence="5" id="KW-1185">Reference proteome</keyword>
<feature type="domain" description="Right handed beta helix" evidence="3">
    <location>
        <begin position="131"/>
        <end position="305"/>
    </location>
</feature>
<sequence length="370" mass="37723">MARMVTVRPGESIQRALDEAGPGARIVLEEGVYRQNVWIKHAGVTLIGAGPDRTVLVPGEGGPAGVPRLHDAADDVVSGVTVHGEKSGDKSSEKSGGTGGRTNGEESGGTGGGGIGDVRVEGLAVRGFSGAGIYAHTVAGVTVREVAAEDNAVWGVYLRESSGCQVLRCRATGSQYGGVALSFCARSGGLIADNETYANAFGIFVDNSSGARVVRNSCHGNAIGVLLLNQVYEGEPEGGVRDCLVAGNELHGNDLASGAEPDGLGAAGPPISGVGLALIGTHRVSVVDNHIHDNHPSGESVMGAGFVIGSSKEWGGDDALDNHVLWNRITGNSPLDFQLGADLARQVFAGNVADKGEPPGLTVPEGWGPR</sequence>
<dbReference type="InterPro" id="IPR011050">
    <property type="entry name" value="Pectin_lyase_fold/virulence"/>
</dbReference>
<dbReference type="Proteomes" id="UP000660745">
    <property type="component" value="Unassembled WGS sequence"/>
</dbReference>
<evidence type="ECO:0000256" key="2">
    <source>
        <dbReference type="SAM" id="MobiDB-lite"/>
    </source>
</evidence>
<gene>
    <name evidence="4" type="ORF">GCM10012278_88020</name>
</gene>
<evidence type="ECO:0000256" key="1">
    <source>
        <dbReference type="ARBA" id="ARBA00022737"/>
    </source>
</evidence>
<protein>
    <recommendedName>
        <fullName evidence="3">Right handed beta helix domain-containing protein</fullName>
    </recommendedName>
</protein>
<feature type="region of interest" description="Disordered" evidence="2">
    <location>
        <begin position="79"/>
        <end position="115"/>
    </location>
</feature>
<dbReference type="InterPro" id="IPR006626">
    <property type="entry name" value="PbH1"/>
</dbReference>
<evidence type="ECO:0000313" key="4">
    <source>
        <dbReference type="EMBL" id="GGP17880.1"/>
    </source>
</evidence>
<dbReference type="PANTHER" id="PTHR22990">
    <property type="entry name" value="F-BOX ONLY PROTEIN"/>
    <property type="match status" value="1"/>
</dbReference>
<dbReference type="InterPro" id="IPR012334">
    <property type="entry name" value="Pectin_lyas_fold"/>
</dbReference>
<keyword evidence="1" id="KW-0677">Repeat</keyword>
<reference evidence="4" key="2">
    <citation type="submission" date="2020-09" db="EMBL/GenBank/DDBJ databases">
        <authorList>
            <person name="Sun Q."/>
            <person name="Zhou Y."/>
        </authorList>
    </citation>
    <scope>NUCLEOTIDE SEQUENCE</scope>
    <source>
        <strain evidence="4">CGMCC 4.7430</strain>
    </source>
</reference>
<dbReference type="PANTHER" id="PTHR22990:SF15">
    <property type="entry name" value="F-BOX ONLY PROTEIN 10"/>
    <property type="match status" value="1"/>
</dbReference>
<dbReference type="Gene3D" id="2.160.20.10">
    <property type="entry name" value="Single-stranded right-handed beta-helix, Pectin lyase-like"/>
    <property type="match status" value="1"/>
</dbReference>
<evidence type="ECO:0000259" key="3">
    <source>
        <dbReference type="Pfam" id="PF13229"/>
    </source>
</evidence>
<reference evidence="4" key="1">
    <citation type="journal article" date="2014" name="Int. J. Syst. Evol. Microbiol.">
        <title>Complete genome sequence of Corynebacterium casei LMG S-19264T (=DSM 44701T), isolated from a smear-ripened cheese.</title>
        <authorList>
            <consortium name="US DOE Joint Genome Institute (JGI-PGF)"/>
            <person name="Walter F."/>
            <person name="Albersmeier A."/>
            <person name="Kalinowski J."/>
            <person name="Ruckert C."/>
        </authorList>
    </citation>
    <scope>NUCLEOTIDE SEQUENCE</scope>
    <source>
        <strain evidence="4">CGMCC 4.7430</strain>
    </source>
</reference>
<dbReference type="SUPFAM" id="SSF51126">
    <property type="entry name" value="Pectin lyase-like"/>
    <property type="match status" value="1"/>
</dbReference>
<proteinExistence type="predicted"/>
<organism evidence="4 5">
    <name type="scientific">Nonomuraea glycinis</name>
    <dbReference type="NCBI Taxonomy" id="2047744"/>
    <lineage>
        <taxon>Bacteria</taxon>
        <taxon>Bacillati</taxon>
        <taxon>Actinomycetota</taxon>
        <taxon>Actinomycetes</taxon>
        <taxon>Streptosporangiales</taxon>
        <taxon>Streptosporangiaceae</taxon>
        <taxon>Nonomuraea</taxon>
    </lineage>
</organism>
<dbReference type="RefSeq" id="WP_189144736.1">
    <property type="nucleotide sequence ID" value="NZ_BMNK01000026.1"/>
</dbReference>
<evidence type="ECO:0000313" key="5">
    <source>
        <dbReference type="Proteomes" id="UP000660745"/>
    </source>
</evidence>
<dbReference type="AlphaFoldDB" id="A0A918AHR7"/>
<dbReference type="InterPro" id="IPR051550">
    <property type="entry name" value="SCF-Subunits/Alg-Epimerases"/>
</dbReference>
<comment type="caution">
    <text evidence="4">The sequence shown here is derived from an EMBL/GenBank/DDBJ whole genome shotgun (WGS) entry which is preliminary data.</text>
</comment>
<accession>A0A918AHR7</accession>
<dbReference type="Pfam" id="PF13229">
    <property type="entry name" value="Beta_helix"/>
    <property type="match status" value="1"/>
</dbReference>
<dbReference type="InterPro" id="IPR039448">
    <property type="entry name" value="Beta_helix"/>
</dbReference>
<dbReference type="EMBL" id="BMNK01000026">
    <property type="protein sequence ID" value="GGP17880.1"/>
    <property type="molecule type" value="Genomic_DNA"/>
</dbReference>